<organism evidence="2 3">
    <name type="scientific">Adineta steineri</name>
    <dbReference type="NCBI Taxonomy" id="433720"/>
    <lineage>
        <taxon>Eukaryota</taxon>
        <taxon>Metazoa</taxon>
        <taxon>Spiralia</taxon>
        <taxon>Gnathifera</taxon>
        <taxon>Rotifera</taxon>
        <taxon>Eurotatoria</taxon>
        <taxon>Bdelloidea</taxon>
        <taxon>Adinetida</taxon>
        <taxon>Adinetidae</taxon>
        <taxon>Adineta</taxon>
    </lineage>
</organism>
<accession>A0A815GQZ3</accession>
<dbReference type="Proteomes" id="UP000663845">
    <property type="component" value="Unassembled WGS sequence"/>
</dbReference>
<comment type="caution">
    <text evidence="2">The sequence shown here is derived from an EMBL/GenBank/DDBJ whole genome shotgun (WGS) entry which is preliminary data.</text>
</comment>
<feature type="chain" id="PRO_5032866311" evidence="1">
    <location>
        <begin position="25"/>
        <end position="175"/>
    </location>
</feature>
<dbReference type="EMBL" id="CAJNOG010000712">
    <property type="protein sequence ID" value="CAF1341806.1"/>
    <property type="molecule type" value="Genomic_DNA"/>
</dbReference>
<sequence length="175" mass="19868">MCSQWLIIFMLLPFLQVDLTPVAGLDGYVKGAEHQIDRFGIDKSYVYRVTSKYAGLNLTLSITFNEGNEPGIKLDSNGRYSNLDMHLVRLSDNKYSIQHTDFGPNMTLDVPAKATWLSKPIMSKIDVNRLGQHWILTKYEKFNSNAWYHITNDRANQIVNVNANGITIVAKTSQK</sequence>
<reference evidence="2" key="1">
    <citation type="submission" date="2021-02" db="EMBL/GenBank/DDBJ databases">
        <authorList>
            <person name="Nowell W R."/>
        </authorList>
    </citation>
    <scope>NUCLEOTIDE SEQUENCE</scope>
</reference>
<keyword evidence="1" id="KW-0732">Signal</keyword>
<dbReference type="AlphaFoldDB" id="A0A815GQZ3"/>
<proteinExistence type="predicted"/>
<evidence type="ECO:0000313" key="3">
    <source>
        <dbReference type="Proteomes" id="UP000663845"/>
    </source>
</evidence>
<feature type="non-terminal residue" evidence="2">
    <location>
        <position position="1"/>
    </location>
</feature>
<gene>
    <name evidence="2" type="ORF">JYZ213_LOCUS34537</name>
</gene>
<evidence type="ECO:0000256" key="1">
    <source>
        <dbReference type="SAM" id="SignalP"/>
    </source>
</evidence>
<name>A0A815GQZ3_9BILA</name>
<protein>
    <submittedName>
        <fullName evidence="2">Uncharacterized protein</fullName>
    </submittedName>
</protein>
<feature type="signal peptide" evidence="1">
    <location>
        <begin position="1"/>
        <end position="24"/>
    </location>
</feature>
<evidence type="ECO:0000313" key="2">
    <source>
        <dbReference type="EMBL" id="CAF1341806.1"/>
    </source>
</evidence>